<evidence type="ECO:0000313" key="3">
    <source>
        <dbReference type="Proteomes" id="UP000297716"/>
    </source>
</evidence>
<protein>
    <submittedName>
        <fullName evidence="2">Uncharacterized protein</fullName>
    </submittedName>
</protein>
<sequence>MPATLADLPNIANMDCVLPDLRHFPNPRLRTNHFPQGGEPGTVYEHPSRPVPIFVEPGQPIRMVEEFNEPQQRSLSDSTTMQCHAQETHVHEKHVNEKHNDMPIHLEFSQISNANFGQVYVNRISNTSATMNYGGRLCPILAHGLALVSIIGVSYMAWFLRSKTHSH</sequence>
<dbReference type="Proteomes" id="UP000297716">
    <property type="component" value="Unassembled WGS sequence"/>
</dbReference>
<reference evidence="2 3" key="1">
    <citation type="submission" date="2019-03" db="EMBL/GenBank/DDBJ databases">
        <title>Draft genome sequence of Xylaria hypoxylon DSM 108379, a ubiquitous saprotrophic-parasitic fungi on hardwood.</title>
        <authorList>
            <person name="Buettner E."/>
            <person name="Leonhardt S."/>
            <person name="Gebauer A.M."/>
            <person name="Liers C."/>
            <person name="Hofrichter M."/>
            <person name="Kellner H."/>
        </authorList>
    </citation>
    <scope>NUCLEOTIDE SEQUENCE [LARGE SCALE GENOMIC DNA]</scope>
    <source>
        <strain evidence="2 3">DSM 108379</strain>
    </source>
</reference>
<keyword evidence="1" id="KW-0812">Transmembrane</keyword>
<evidence type="ECO:0000313" key="2">
    <source>
        <dbReference type="EMBL" id="TGJ87075.1"/>
    </source>
</evidence>
<organism evidence="2 3">
    <name type="scientific">Xylaria hypoxylon</name>
    <dbReference type="NCBI Taxonomy" id="37992"/>
    <lineage>
        <taxon>Eukaryota</taxon>
        <taxon>Fungi</taxon>
        <taxon>Dikarya</taxon>
        <taxon>Ascomycota</taxon>
        <taxon>Pezizomycotina</taxon>
        <taxon>Sordariomycetes</taxon>
        <taxon>Xylariomycetidae</taxon>
        <taxon>Xylariales</taxon>
        <taxon>Xylariaceae</taxon>
        <taxon>Xylaria</taxon>
    </lineage>
</organism>
<name>A0A4Z0Z6H2_9PEZI</name>
<keyword evidence="1" id="KW-1133">Transmembrane helix</keyword>
<evidence type="ECO:0000256" key="1">
    <source>
        <dbReference type="SAM" id="Phobius"/>
    </source>
</evidence>
<dbReference type="EMBL" id="SKBN01000018">
    <property type="protein sequence ID" value="TGJ87075.1"/>
    <property type="molecule type" value="Genomic_DNA"/>
</dbReference>
<proteinExistence type="predicted"/>
<accession>A0A4Z0Z6H2</accession>
<feature type="transmembrane region" description="Helical" evidence="1">
    <location>
        <begin position="140"/>
        <end position="160"/>
    </location>
</feature>
<keyword evidence="3" id="KW-1185">Reference proteome</keyword>
<gene>
    <name evidence="2" type="ORF">E0Z10_g1696</name>
</gene>
<comment type="caution">
    <text evidence="2">The sequence shown here is derived from an EMBL/GenBank/DDBJ whole genome shotgun (WGS) entry which is preliminary data.</text>
</comment>
<keyword evidence="1" id="KW-0472">Membrane</keyword>
<dbReference type="AlphaFoldDB" id="A0A4Z0Z6H2"/>